<evidence type="ECO:0000313" key="3">
    <source>
        <dbReference type="EMBL" id="RFP79412.1"/>
    </source>
</evidence>
<dbReference type="AlphaFoldDB" id="A0A372EKH2"/>
<dbReference type="Pfam" id="PF01757">
    <property type="entry name" value="Acyl_transf_3"/>
    <property type="match status" value="1"/>
</dbReference>
<dbReference type="PANTHER" id="PTHR36927:SF3">
    <property type="entry name" value="GLUCANS BIOSYNTHESIS PROTEIN C"/>
    <property type="match status" value="1"/>
</dbReference>
<dbReference type="InterPro" id="IPR002656">
    <property type="entry name" value="Acyl_transf_3_dom"/>
</dbReference>
<feature type="transmembrane region" description="Helical" evidence="1">
    <location>
        <begin position="244"/>
        <end position="262"/>
    </location>
</feature>
<dbReference type="InterPro" id="IPR050623">
    <property type="entry name" value="Glucan_succinyl_AcylTrfase"/>
</dbReference>
<feature type="transmembrane region" description="Helical" evidence="1">
    <location>
        <begin position="339"/>
        <end position="358"/>
    </location>
</feature>
<feature type="transmembrane region" description="Helical" evidence="1">
    <location>
        <begin position="274"/>
        <end position="292"/>
    </location>
</feature>
<protein>
    <submittedName>
        <fullName evidence="3">Acyltransferase</fullName>
    </submittedName>
</protein>
<feature type="transmembrane region" description="Helical" evidence="1">
    <location>
        <begin position="91"/>
        <end position="108"/>
    </location>
</feature>
<dbReference type="PANTHER" id="PTHR36927">
    <property type="entry name" value="BLR4337 PROTEIN"/>
    <property type="match status" value="1"/>
</dbReference>
<feature type="transmembrane region" description="Helical" evidence="1">
    <location>
        <begin position="53"/>
        <end position="70"/>
    </location>
</feature>
<evidence type="ECO:0000256" key="1">
    <source>
        <dbReference type="SAM" id="Phobius"/>
    </source>
</evidence>
<feature type="transmembrane region" description="Helical" evidence="1">
    <location>
        <begin position="150"/>
        <end position="168"/>
    </location>
</feature>
<gene>
    <name evidence="3" type="ORF">DY262_10400</name>
</gene>
<dbReference type="RefSeq" id="WP_116958835.1">
    <property type="nucleotide sequence ID" value="NZ_QVLS01000005.1"/>
</dbReference>
<proteinExistence type="predicted"/>
<keyword evidence="1" id="KW-1133">Transmembrane helix</keyword>
<reference evidence="3 4" key="1">
    <citation type="submission" date="2018-08" db="EMBL/GenBank/DDBJ databases">
        <title>Hydrogenophaga sp. LA-38 isolated from sludge.</title>
        <authorList>
            <person name="Im W.-T."/>
        </authorList>
    </citation>
    <scope>NUCLEOTIDE SEQUENCE [LARGE SCALE GENOMIC DNA]</scope>
    <source>
        <strain evidence="3 4">LA-38</strain>
    </source>
</reference>
<dbReference type="GO" id="GO:0016747">
    <property type="term" value="F:acyltransferase activity, transferring groups other than amino-acyl groups"/>
    <property type="evidence" value="ECO:0007669"/>
    <property type="project" value="InterPro"/>
</dbReference>
<dbReference type="EMBL" id="QVLS01000005">
    <property type="protein sequence ID" value="RFP79412.1"/>
    <property type="molecule type" value="Genomic_DNA"/>
</dbReference>
<comment type="caution">
    <text evidence="3">The sequence shown here is derived from an EMBL/GenBank/DDBJ whole genome shotgun (WGS) entry which is preliminary data.</text>
</comment>
<keyword evidence="1" id="KW-0812">Transmembrane</keyword>
<keyword evidence="3" id="KW-0808">Transferase</keyword>
<dbReference type="Proteomes" id="UP000261931">
    <property type="component" value="Unassembled WGS sequence"/>
</dbReference>
<organism evidence="3 4">
    <name type="scientific">Hydrogenophaga borbori</name>
    <dbReference type="NCBI Taxonomy" id="2294117"/>
    <lineage>
        <taxon>Bacteria</taxon>
        <taxon>Pseudomonadati</taxon>
        <taxon>Pseudomonadota</taxon>
        <taxon>Betaproteobacteria</taxon>
        <taxon>Burkholderiales</taxon>
        <taxon>Comamonadaceae</taxon>
        <taxon>Hydrogenophaga</taxon>
    </lineage>
</organism>
<feature type="transmembrane region" description="Helical" evidence="1">
    <location>
        <begin position="180"/>
        <end position="200"/>
    </location>
</feature>
<accession>A0A372EKH2</accession>
<feature type="transmembrane region" description="Helical" evidence="1">
    <location>
        <begin position="313"/>
        <end position="333"/>
    </location>
</feature>
<evidence type="ECO:0000259" key="2">
    <source>
        <dbReference type="Pfam" id="PF01757"/>
    </source>
</evidence>
<feature type="transmembrane region" description="Helical" evidence="1">
    <location>
        <begin position="215"/>
        <end position="232"/>
    </location>
</feature>
<name>A0A372EKH2_9BURK</name>
<keyword evidence="3" id="KW-0012">Acyltransferase</keyword>
<keyword evidence="4" id="KW-1185">Reference proteome</keyword>
<evidence type="ECO:0000313" key="4">
    <source>
        <dbReference type="Proteomes" id="UP000261931"/>
    </source>
</evidence>
<keyword evidence="1" id="KW-0472">Membrane</keyword>
<feature type="transmembrane region" description="Helical" evidence="1">
    <location>
        <begin position="12"/>
        <end position="33"/>
    </location>
</feature>
<sequence length="389" mass="43572">MPRRHDIDTLRILAFGLVMVYHLGMAYVADWPWHLKSAHTAEWLQWPMRALNFWRLDLVFLVSGLALGLLMRRRADGVSDRALWRQRSARLLLPLAFGMAVVVPYQAYAQALAGGFVGPGFGAFLWRYVQGGPWPAQAFDGAHIGVTWNHLWFLPYLWIYTSVLLLARRALAPLGPRFQALRGAGLMLVPLVPLMLWSLLLRPHFPPTHDLVGDGWLHAVYFTVFVCGWWVGTDAALWRELVRLRWRALALAALAFGTHWGLRQGLATPMPWARLAADAVSWWAVVAVLGFAHRHLNRPWPWLGWARESVYPWYVLHQTLIVAALAGLAPLGLGPAAEPLGVLALAVLGCWALNDGLIRRVGWLRACFGLAPRPPLLRPPTAAVGRSRV</sequence>
<feature type="domain" description="Acyltransferase 3" evidence="2">
    <location>
        <begin position="5"/>
        <end position="353"/>
    </location>
</feature>